<evidence type="ECO:0000256" key="2">
    <source>
        <dbReference type="SAM" id="SignalP"/>
    </source>
</evidence>
<evidence type="ECO:0000256" key="1">
    <source>
        <dbReference type="SAM" id="MobiDB-lite"/>
    </source>
</evidence>
<dbReference type="InterPro" id="IPR050490">
    <property type="entry name" value="Bact_solute-bd_prot1"/>
</dbReference>
<dbReference type="Pfam" id="PF12010">
    <property type="entry name" value="DUF3502"/>
    <property type="match status" value="1"/>
</dbReference>
<feature type="region of interest" description="Disordered" evidence="1">
    <location>
        <begin position="27"/>
        <end position="53"/>
    </location>
</feature>
<feature type="domain" description="PI-PLC Y-box" evidence="3">
    <location>
        <begin position="396"/>
        <end position="456"/>
    </location>
</feature>
<dbReference type="PROSITE" id="PS51257">
    <property type="entry name" value="PROKAR_LIPOPROTEIN"/>
    <property type="match status" value="1"/>
</dbReference>
<comment type="caution">
    <text evidence="4">The sequence shown here is derived from an EMBL/GenBank/DDBJ whole genome shotgun (WGS) entry which is preliminary data.</text>
</comment>
<proteinExistence type="predicted"/>
<evidence type="ECO:0000313" key="4">
    <source>
        <dbReference type="EMBL" id="GGG06114.1"/>
    </source>
</evidence>
<feature type="signal peptide" evidence="2">
    <location>
        <begin position="1"/>
        <end position="23"/>
    </location>
</feature>
<accession>A0A917D1C9</accession>
<dbReference type="InterPro" id="IPR001711">
    <property type="entry name" value="PLipase_C_Pinositol-sp_Y"/>
</dbReference>
<keyword evidence="5" id="KW-1185">Reference proteome</keyword>
<evidence type="ECO:0000313" key="5">
    <source>
        <dbReference type="Proteomes" id="UP000644756"/>
    </source>
</evidence>
<dbReference type="PANTHER" id="PTHR43649">
    <property type="entry name" value="ARABINOSE-BINDING PROTEIN-RELATED"/>
    <property type="match status" value="1"/>
</dbReference>
<sequence>MQKGKKLTVILLVMVLAFTTLLAACSSSNNEPANTPQNTDAAAPQDTENGNSGLEPVELVMVFPGPGEPQDFKEVEAAINEVTKEKINATVKLVMIGWAAWTQQTTLMLAGNEKVDLILSGLGTYTQNVGRGQYLPMNDMLENEGKGIKEALDSLDPAFLDAVKINGEVYAVPSIRDLAADYGITMRKDLVDKYNIDVNAIKSYDDLDAVFQIIKDNEPDMIPTTKYGDTIIDTHLNYYRDALDDGFGVLPDLDNGLKVVNFFETPQYAEMLNTVRRWYQAGYIAKDAATSTETQYNMVKAGKAFSFMSHMKPGIAAQESKNVGMELISVNFLPATTATGNITSIMWSIARNSEHPERAMMLLNLLYTDPELVNLFDWGIEGKHYVKTDVDNIIDYPPGVDAASLGYNLNYGWMFGNQFLSHIWQGDSPTLWDELAEFNKTSKKSKALGFNYDSEPVKTEVAAVRNVYDQYRKALETGTVDPVIELPKYIKQLKAAGIDKIIAEKQKQLDAWAAANN</sequence>
<protein>
    <submittedName>
        <fullName evidence="4">ABC transporter substrate-binding protein</fullName>
    </submittedName>
</protein>
<organism evidence="4 5">
    <name type="scientific">Paenibacillus abyssi</name>
    <dbReference type="NCBI Taxonomy" id="1340531"/>
    <lineage>
        <taxon>Bacteria</taxon>
        <taxon>Bacillati</taxon>
        <taxon>Bacillota</taxon>
        <taxon>Bacilli</taxon>
        <taxon>Bacillales</taxon>
        <taxon>Paenibacillaceae</taxon>
        <taxon>Paenibacillus</taxon>
    </lineage>
</organism>
<dbReference type="Proteomes" id="UP000644756">
    <property type="component" value="Unassembled WGS sequence"/>
</dbReference>
<dbReference type="PANTHER" id="PTHR43649:SF17">
    <property type="entry name" value="ABC TRANSPORTER SOLUTE BINDING PROTEIN-SUGAR TRANSPORT"/>
    <property type="match status" value="1"/>
</dbReference>
<dbReference type="InterPro" id="IPR022627">
    <property type="entry name" value="DUF3502"/>
</dbReference>
<name>A0A917D1C9_9BACL</name>
<reference evidence="4" key="1">
    <citation type="journal article" date="2014" name="Int. J. Syst. Evol. Microbiol.">
        <title>Complete genome sequence of Corynebacterium casei LMG S-19264T (=DSM 44701T), isolated from a smear-ripened cheese.</title>
        <authorList>
            <consortium name="US DOE Joint Genome Institute (JGI-PGF)"/>
            <person name="Walter F."/>
            <person name="Albersmeier A."/>
            <person name="Kalinowski J."/>
            <person name="Ruckert C."/>
        </authorList>
    </citation>
    <scope>NUCLEOTIDE SEQUENCE</scope>
    <source>
        <strain evidence="4">CGMCC 1.12987</strain>
    </source>
</reference>
<gene>
    <name evidence="4" type="ORF">GCM10010916_23910</name>
</gene>
<dbReference type="RefSeq" id="WP_188531292.1">
    <property type="nucleotide sequence ID" value="NZ_BMGR01000007.1"/>
</dbReference>
<dbReference type="EMBL" id="BMGR01000007">
    <property type="protein sequence ID" value="GGG06114.1"/>
    <property type="molecule type" value="Genomic_DNA"/>
</dbReference>
<feature type="chain" id="PRO_5039457562" evidence="2">
    <location>
        <begin position="24"/>
        <end position="517"/>
    </location>
</feature>
<dbReference type="Gene3D" id="3.40.190.10">
    <property type="entry name" value="Periplasmic binding protein-like II"/>
    <property type="match status" value="2"/>
</dbReference>
<dbReference type="GO" id="GO:0006629">
    <property type="term" value="P:lipid metabolic process"/>
    <property type="evidence" value="ECO:0007669"/>
    <property type="project" value="InterPro"/>
</dbReference>
<evidence type="ECO:0000259" key="3">
    <source>
        <dbReference type="PROSITE" id="PS50008"/>
    </source>
</evidence>
<dbReference type="GO" id="GO:0035556">
    <property type="term" value="P:intracellular signal transduction"/>
    <property type="evidence" value="ECO:0007669"/>
    <property type="project" value="InterPro"/>
</dbReference>
<dbReference type="PROSITE" id="PS50008">
    <property type="entry name" value="PIPLC_Y_DOMAIN"/>
    <property type="match status" value="1"/>
</dbReference>
<dbReference type="AlphaFoldDB" id="A0A917D1C9"/>
<dbReference type="SUPFAM" id="SSF53850">
    <property type="entry name" value="Periplasmic binding protein-like II"/>
    <property type="match status" value="1"/>
</dbReference>
<dbReference type="GO" id="GO:0004435">
    <property type="term" value="F:phosphatidylinositol-4,5-bisphosphate phospholipase C activity"/>
    <property type="evidence" value="ECO:0007669"/>
    <property type="project" value="InterPro"/>
</dbReference>
<reference evidence="4" key="2">
    <citation type="submission" date="2020-09" db="EMBL/GenBank/DDBJ databases">
        <authorList>
            <person name="Sun Q."/>
            <person name="Zhou Y."/>
        </authorList>
    </citation>
    <scope>NUCLEOTIDE SEQUENCE</scope>
    <source>
        <strain evidence="4">CGMCC 1.12987</strain>
    </source>
</reference>
<feature type="compositionally biased region" description="Polar residues" evidence="1">
    <location>
        <begin position="27"/>
        <end position="52"/>
    </location>
</feature>
<keyword evidence="2" id="KW-0732">Signal</keyword>